<proteinExistence type="predicted"/>
<dbReference type="EMBL" id="WMBA01000020">
    <property type="protein sequence ID" value="MTD55400.1"/>
    <property type="molecule type" value="Genomic_DNA"/>
</dbReference>
<dbReference type="InterPro" id="IPR011990">
    <property type="entry name" value="TPR-like_helical_dom_sf"/>
</dbReference>
<evidence type="ECO:0000313" key="1">
    <source>
        <dbReference type="EMBL" id="MTD55400.1"/>
    </source>
</evidence>
<dbReference type="AlphaFoldDB" id="A0A6N7Z4U6"/>
<sequence length="448" mass="49363">MTVIVTEQPPHLRAVLRLSYGALSKEDARTFRLLGIQPCRTLGPEAIAALTGADLVQTRATLETLRAYHLIETTPDGRVELHNVLHSYAADRAMIEDDPGELDTARRQLLAWYAETVAAVGDLIAPGWAGPALAPDRDTRDLPGFAVLNPLSWVDIELASVFALTRSAAQHGDEDGWKLAVHCLPYFYLHKQWRAYLELFELGTEIARKADDPLAIARSLHGLGWTLHELRRDRDALVLLREAMRLQQEIGHDGWGRAWTGHAMGESLSAQGQHDEALLVLAGPLRHFKAVGWPFGTAIVLASTAATLDRMGRADDALNVAVEALNQSYRTNVFTLQSLIHRDLGLLHLRKEAAARALIHFNEARELRARSVERWGEAESQLHCGVALRALGLEAEARDAFAAARSIFADLHDDEAVAEVESIADSVESFLNSTGDTSFPLITRVQFS</sequence>
<dbReference type="OrthoDB" id="581105at2"/>
<gene>
    <name evidence="1" type="ORF">GKO32_15640</name>
</gene>
<name>A0A6N7Z4U6_9PSEU</name>
<reference evidence="1 2" key="1">
    <citation type="submission" date="2019-11" db="EMBL/GenBank/DDBJ databases">
        <title>Draft genome of Amycolatopsis RM579.</title>
        <authorList>
            <person name="Duangmal K."/>
            <person name="Mingma R."/>
        </authorList>
    </citation>
    <scope>NUCLEOTIDE SEQUENCE [LARGE SCALE GENOMIC DNA]</scope>
    <source>
        <strain evidence="1 2">RM579</strain>
    </source>
</reference>
<dbReference type="RefSeq" id="WP_154757574.1">
    <property type="nucleotide sequence ID" value="NZ_WMBA01000020.1"/>
</dbReference>
<dbReference type="Proteomes" id="UP000440096">
    <property type="component" value="Unassembled WGS sequence"/>
</dbReference>
<dbReference type="SUPFAM" id="SSF48452">
    <property type="entry name" value="TPR-like"/>
    <property type="match status" value="1"/>
</dbReference>
<keyword evidence="2" id="KW-1185">Reference proteome</keyword>
<protein>
    <recommendedName>
        <fullName evidence="3">Tetratricopeptide repeat protein</fullName>
    </recommendedName>
</protein>
<organism evidence="1 2">
    <name type="scientific">Amycolatopsis pithecellobii</name>
    <dbReference type="NCBI Taxonomy" id="664692"/>
    <lineage>
        <taxon>Bacteria</taxon>
        <taxon>Bacillati</taxon>
        <taxon>Actinomycetota</taxon>
        <taxon>Actinomycetes</taxon>
        <taxon>Pseudonocardiales</taxon>
        <taxon>Pseudonocardiaceae</taxon>
        <taxon>Amycolatopsis</taxon>
    </lineage>
</organism>
<dbReference type="Gene3D" id="1.25.40.10">
    <property type="entry name" value="Tetratricopeptide repeat domain"/>
    <property type="match status" value="1"/>
</dbReference>
<accession>A0A6N7Z4U6</accession>
<comment type="caution">
    <text evidence="1">The sequence shown here is derived from an EMBL/GenBank/DDBJ whole genome shotgun (WGS) entry which is preliminary data.</text>
</comment>
<evidence type="ECO:0008006" key="3">
    <source>
        <dbReference type="Google" id="ProtNLM"/>
    </source>
</evidence>
<evidence type="ECO:0000313" key="2">
    <source>
        <dbReference type="Proteomes" id="UP000440096"/>
    </source>
</evidence>